<feature type="region of interest" description="Disordered" evidence="8">
    <location>
        <begin position="59"/>
        <end position="95"/>
    </location>
</feature>
<keyword evidence="7" id="KW-0175">Coiled coil</keyword>
<dbReference type="RefSeq" id="WP_177528906.1">
    <property type="nucleotide sequence ID" value="NZ_CBCSHE010000001.1"/>
</dbReference>
<evidence type="ECO:0000256" key="7">
    <source>
        <dbReference type="SAM" id="Coils"/>
    </source>
</evidence>
<dbReference type="NCBIfam" id="TIGR01280">
    <property type="entry name" value="xseB"/>
    <property type="match status" value="1"/>
</dbReference>
<protein>
    <recommendedName>
        <fullName evidence="6">Exodeoxyribonuclease 7 small subunit</fullName>
        <ecNumber evidence="6">3.1.11.6</ecNumber>
    </recommendedName>
    <alternativeName>
        <fullName evidence="6">Exodeoxyribonuclease VII small subunit</fullName>
        <shortName evidence="6">Exonuclease VII small subunit</shortName>
    </alternativeName>
</protein>
<gene>
    <name evidence="6 9" type="primary">xseB</name>
    <name evidence="9" type="ORF">IWA51_07795</name>
</gene>
<dbReference type="Gene3D" id="1.10.287.1040">
    <property type="entry name" value="Exonuclease VII, small subunit"/>
    <property type="match status" value="1"/>
</dbReference>
<reference evidence="9 10" key="1">
    <citation type="submission" date="2020-11" db="EMBL/GenBank/DDBJ databases">
        <title>Treponema Peruensis nv. sp., first commensal Treponema isolated from human feces.</title>
        <authorList>
            <person name="Belkhou C."/>
            <person name="Raes J."/>
        </authorList>
    </citation>
    <scope>NUCLEOTIDE SEQUENCE [LARGE SCALE GENOMIC DNA]</scope>
    <source>
        <strain evidence="9 10">RCC2812</strain>
    </source>
</reference>
<dbReference type="Proteomes" id="UP000595224">
    <property type="component" value="Chromosome"/>
</dbReference>
<dbReference type="GO" id="GO:0006308">
    <property type="term" value="P:DNA catabolic process"/>
    <property type="evidence" value="ECO:0007669"/>
    <property type="project" value="UniProtKB-UniRule"/>
</dbReference>
<evidence type="ECO:0000256" key="6">
    <source>
        <dbReference type="HAMAP-Rule" id="MF_00337"/>
    </source>
</evidence>
<dbReference type="InterPro" id="IPR037004">
    <property type="entry name" value="Exonuc_VII_ssu_sf"/>
</dbReference>
<evidence type="ECO:0000256" key="3">
    <source>
        <dbReference type="ARBA" id="ARBA00022722"/>
    </source>
</evidence>
<dbReference type="PANTHER" id="PTHR34137:SF1">
    <property type="entry name" value="EXODEOXYRIBONUCLEASE 7 SMALL SUBUNIT"/>
    <property type="match status" value="1"/>
</dbReference>
<dbReference type="SUPFAM" id="SSF116842">
    <property type="entry name" value="XseB-like"/>
    <property type="match status" value="1"/>
</dbReference>
<evidence type="ECO:0000256" key="5">
    <source>
        <dbReference type="ARBA" id="ARBA00022839"/>
    </source>
</evidence>
<evidence type="ECO:0000256" key="4">
    <source>
        <dbReference type="ARBA" id="ARBA00022801"/>
    </source>
</evidence>
<dbReference type="AlphaFoldDB" id="A0A7T3RBT4"/>
<feature type="coiled-coil region" evidence="7">
    <location>
        <begin position="1"/>
        <end position="31"/>
    </location>
</feature>
<dbReference type="PANTHER" id="PTHR34137">
    <property type="entry name" value="EXODEOXYRIBONUCLEASE 7 SMALL SUBUNIT"/>
    <property type="match status" value="1"/>
</dbReference>
<feature type="compositionally biased region" description="Polar residues" evidence="8">
    <location>
        <begin position="85"/>
        <end position="95"/>
    </location>
</feature>
<comment type="similarity">
    <text evidence="1 6">Belongs to the XseB family.</text>
</comment>
<evidence type="ECO:0000313" key="9">
    <source>
        <dbReference type="EMBL" id="QQA00182.1"/>
    </source>
</evidence>
<evidence type="ECO:0000256" key="1">
    <source>
        <dbReference type="ARBA" id="ARBA00009998"/>
    </source>
</evidence>
<comment type="function">
    <text evidence="6">Bidirectionally degrades single-stranded DNA into large acid-insoluble oligonucleotides, which are then degraded further into small acid-soluble oligonucleotides.</text>
</comment>
<keyword evidence="10" id="KW-1185">Reference proteome</keyword>
<dbReference type="HAMAP" id="MF_00337">
    <property type="entry name" value="Exonuc_7_S"/>
    <property type="match status" value="1"/>
</dbReference>
<dbReference type="Pfam" id="PF02609">
    <property type="entry name" value="Exonuc_VII_S"/>
    <property type="match status" value="1"/>
</dbReference>
<keyword evidence="2 6" id="KW-0963">Cytoplasm</keyword>
<name>A0A7T3RBT4_9SPIR</name>
<dbReference type="EC" id="3.1.11.6" evidence="6"/>
<dbReference type="GO" id="GO:0005829">
    <property type="term" value="C:cytosol"/>
    <property type="evidence" value="ECO:0007669"/>
    <property type="project" value="TreeGrafter"/>
</dbReference>
<accession>A0A7T3RBT4</accession>
<dbReference type="InterPro" id="IPR003761">
    <property type="entry name" value="Exonuc_VII_S"/>
</dbReference>
<comment type="catalytic activity">
    <reaction evidence="6">
        <text>Exonucleolytic cleavage in either 5'- to 3'- or 3'- to 5'-direction to yield nucleoside 5'-phosphates.</text>
        <dbReference type="EC" id="3.1.11.6"/>
    </reaction>
</comment>
<keyword evidence="5 6" id="KW-0269">Exonuclease</keyword>
<dbReference type="KEGG" id="tper:IWA51_07795"/>
<comment type="subunit">
    <text evidence="6">Heterooligomer composed of large and small subunits.</text>
</comment>
<evidence type="ECO:0000256" key="2">
    <source>
        <dbReference type="ARBA" id="ARBA00022490"/>
    </source>
</evidence>
<comment type="subcellular location">
    <subcellularLocation>
        <location evidence="6">Cytoplasm</location>
    </subcellularLocation>
</comment>
<dbReference type="EMBL" id="CP064936">
    <property type="protein sequence ID" value="QQA00182.1"/>
    <property type="molecule type" value="Genomic_DNA"/>
</dbReference>
<sequence length="95" mass="10645">MKNFESNLERLEQLSENIKRSNITLEEALKSFEEGIKLAKGMEKELDSIEGRIQILMNGDSLPEEKKSSKKTAGTEEEPVLDLFSGTTELNGTRA</sequence>
<keyword evidence="4 6" id="KW-0378">Hydrolase</keyword>
<dbReference type="GO" id="GO:0008855">
    <property type="term" value="F:exodeoxyribonuclease VII activity"/>
    <property type="evidence" value="ECO:0007669"/>
    <property type="project" value="UniProtKB-UniRule"/>
</dbReference>
<evidence type="ECO:0000256" key="8">
    <source>
        <dbReference type="SAM" id="MobiDB-lite"/>
    </source>
</evidence>
<proteinExistence type="inferred from homology"/>
<dbReference type="GO" id="GO:0009318">
    <property type="term" value="C:exodeoxyribonuclease VII complex"/>
    <property type="evidence" value="ECO:0007669"/>
    <property type="project" value="UniProtKB-UniRule"/>
</dbReference>
<organism evidence="9 10">
    <name type="scientific">Treponema peruense</name>
    <dbReference type="NCBI Taxonomy" id="2787628"/>
    <lineage>
        <taxon>Bacteria</taxon>
        <taxon>Pseudomonadati</taxon>
        <taxon>Spirochaetota</taxon>
        <taxon>Spirochaetia</taxon>
        <taxon>Spirochaetales</taxon>
        <taxon>Treponemataceae</taxon>
        <taxon>Treponema</taxon>
    </lineage>
</organism>
<keyword evidence="3 6" id="KW-0540">Nuclease</keyword>
<evidence type="ECO:0000313" key="10">
    <source>
        <dbReference type="Proteomes" id="UP000595224"/>
    </source>
</evidence>